<dbReference type="AlphaFoldDB" id="X1UE10"/>
<feature type="non-terminal residue" evidence="1">
    <location>
        <position position="1"/>
    </location>
</feature>
<evidence type="ECO:0000313" key="1">
    <source>
        <dbReference type="EMBL" id="GAJ01817.1"/>
    </source>
</evidence>
<organism evidence="1">
    <name type="scientific">marine sediment metagenome</name>
    <dbReference type="NCBI Taxonomy" id="412755"/>
    <lineage>
        <taxon>unclassified sequences</taxon>
        <taxon>metagenomes</taxon>
        <taxon>ecological metagenomes</taxon>
    </lineage>
</organism>
<comment type="caution">
    <text evidence="1">The sequence shown here is derived from an EMBL/GenBank/DDBJ whole genome shotgun (WGS) entry which is preliminary data.</text>
</comment>
<sequence length="106" mass="12169">FFRNGVITDIAWHDEMVGLGYPDRYITMYKASEEVTRKEKDIIAREREERDHTRADFVAGYVAGIFTASVTKEKLIAMGYSINEADFYITLADYKMAKAVEKKESA</sequence>
<reference evidence="1" key="1">
    <citation type="journal article" date="2014" name="Front. Microbiol.">
        <title>High frequency of phylogenetically diverse reductive dehalogenase-homologous genes in deep subseafloor sedimentary metagenomes.</title>
        <authorList>
            <person name="Kawai M."/>
            <person name="Futagami T."/>
            <person name="Toyoda A."/>
            <person name="Takaki Y."/>
            <person name="Nishi S."/>
            <person name="Hori S."/>
            <person name="Arai W."/>
            <person name="Tsubouchi T."/>
            <person name="Morono Y."/>
            <person name="Uchiyama I."/>
            <person name="Ito T."/>
            <person name="Fujiyama A."/>
            <person name="Inagaki F."/>
            <person name="Takami H."/>
        </authorList>
    </citation>
    <scope>NUCLEOTIDE SEQUENCE</scope>
    <source>
        <strain evidence="1">Expedition CK06-06</strain>
    </source>
</reference>
<accession>X1UE10</accession>
<protein>
    <submittedName>
        <fullName evidence="1">Uncharacterized protein</fullName>
    </submittedName>
</protein>
<name>X1UE10_9ZZZZ</name>
<proteinExistence type="predicted"/>
<gene>
    <name evidence="1" type="ORF">S12H4_33970</name>
</gene>
<dbReference type="EMBL" id="BARW01020061">
    <property type="protein sequence ID" value="GAJ01817.1"/>
    <property type="molecule type" value="Genomic_DNA"/>
</dbReference>